<evidence type="ECO:0000313" key="4">
    <source>
        <dbReference type="EMBL" id="MBB3981055.1"/>
    </source>
</evidence>
<dbReference type="PRINTS" id="PR00081">
    <property type="entry name" value="GDHRDH"/>
</dbReference>
<comment type="catalytic activity">
    <reaction evidence="3">
        <text>2,5-dichlorocyclohexa-2,5-dien-1,4-diol + NAD(+) = 2,5-dichlorohydroquinone + NADH + H(+)</text>
        <dbReference type="Rhea" id="RHEA:15741"/>
        <dbReference type="ChEBI" id="CHEBI:15378"/>
        <dbReference type="ChEBI" id="CHEBI:27545"/>
        <dbReference type="ChEBI" id="CHEBI:28975"/>
        <dbReference type="ChEBI" id="CHEBI:57540"/>
        <dbReference type="ChEBI" id="CHEBI:57945"/>
    </reaction>
</comment>
<dbReference type="Pfam" id="PF13561">
    <property type="entry name" value="adh_short_C2"/>
    <property type="match status" value="1"/>
</dbReference>
<gene>
    <name evidence="4" type="ORF">GGR44_000686</name>
</gene>
<dbReference type="PROSITE" id="PS00061">
    <property type="entry name" value="ADH_SHORT"/>
    <property type="match status" value="1"/>
</dbReference>
<reference evidence="4 5" key="1">
    <citation type="submission" date="2020-08" db="EMBL/GenBank/DDBJ databases">
        <title>Genomic Encyclopedia of Type Strains, Phase IV (KMG-IV): sequencing the most valuable type-strain genomes for metagenomic binning, comparative biology and taxonomic classification.</title>
        <authorList>
            <person name="Goeker M."/>
        </authorList>
    </citation>
    <scope>NUCLEOTIDE SEQUENCE [LARGE SCALE GENOMIC DNA]</scope>
    <source>
        <strain evidence="4 5">DSM 29348</strain>
    </source>
</reference>
<dbReference type="PANTHER" id="PTHR24321:SF15">
    <property type="entry name" value="OXIDOREDUCTASE UCPA"/>
    <property type="match status" value="1"/>
</dbReference>
<dbReference type="PRINTS" id="PR00080">
    <property type="entry name" value="SDRFAMILY"/>
</dbReference>
<keyword evidence="2" id="KW-0560">Oxidoreductase</keyword>
<dbReference type="FunFam" id="3.40.50.720:FF:000084">
    <property type="entry name" value="Short-chain dehydrogenase reductase"/>
    <property type="match status" value="1"/>
</dbReference>
<sequence length="254" mass="26071">MAGRLDGKVAVILGASNPQSMGAATARRFVAEGAKVVLAARRKDAVAAIAEEVGAVAAACDITREDELAALAKLAVDTFGALDIAVNYAGLEVNGSVIDSSADDWRAACEVHLVGTALFIKQMALAMAQGGSIITASSLTALVQAPGLAAYAATKGGADVLMRVAANELGERGIRVNSIAPGFTQSAMTAGYFAVDAVKNAFLKEIPLGRFSTIEDIASAALWLASDEAFITGQVVDITAGQSLRRTPRADEFV</sequence>
<dbReference type="RefSeq" id="WP_183954014.1">
    <property type="nucleotide sequence ID" value="NZ_JACIEB010000001.1"/>
</dbReference>
<dbReference type="InterPro" id="IPR036291">
    <property type="entry name" value="NAD(P)-bd_dom_sf"/>
</dbReference>
<evidence type="ECO:0000313" key="5">
    <source>
        <dbReference type="Proteomes" id="UP000552757"/>
    </source>
</evidence>
<comment type="caution">
    <text evidence="4">The sequence shown here is derived from an EMBL/GenBank/DDBJ whole genome shotgun (WGS) entry which is preliminary data.</text>
</comment>
<comment type="similarity">
    <text evidence="1">Belongs to the short-chain dehydrogenases/reductases (SDR) family.</text>
</comment>
<keyword evidence="5" id="KW-1185">Reference proteome</keyword>
<name>A0A7W6DD57_9SPHN</name>
<evidence type="ECO:0000256" key="3">
    <source>
        <dbReference type="ARBA" id="ARBA00051383"/>
    </source>
</evidence>
<dbReference type="CDD" id="cd05233">
    <property type="entry name" value="SDR_c"/>
    <property type="match status" value="1"/>
</dbReference>
<accession>A0A7W6DD57</accession>
<dbReference type="InterPro" id="IPR020904">
    <property type="entry name" value="Sc_DH/Rdtase_CS"/>
</dbReference>
<protein>
    <submittedName>
        <fullName evidence="4">NAD(P)-dependent dehydrogenase (Short-subunit alcohol dehydrogenase family)</fullName>
    </submittedName>
</protein>
<evidence type="ECO:0000256" key="2">
    <source>
        <dbReference type="ARBA" id="ARBA00023002"/>
    </source>
</evidence>
<evidence type="ECO:0000256" key="1">
    <source>
        <dbReference type="ARBA" id="ARBA00006484"/>
    </source>
</evidence>
<dbReference type="EMBL" id="JACIEB010000001">
    <property type="protein sequence ID" value="MBB3981055.1"/>
    <property type="molecule type" value="Genomic_DNA"/>
</dbReference>
<dbReference type="InterPro" id="IPR002347">
    <property type="entry name" value="SDR_fam"/>
</dbReference>
<organism evidence="4 5">
    <name type="scientific">Sphingobium fontiphilum</name>
    <dbReference type="NCBI Taxonomy" id="944425"/>
    <lineage>
        <taxon>Bacteria</taxon>
        <taxon>Pseudomonadati</taxon>
        <taxon>Pseudomonadota</taxon>
        <taxon>Alphaproteobacteria</taxon>
        <taxon>Sphingomonadales</taxon>
        <taxon>Sphingomonadaceae</taxon>
        <taxon>Sphingobium</taxon>
    </lineage>
</organism>
<dbReference type="PANTHER" id="PTHR24321">
    <property type="entry name" value="DEHYDROGENASES, SHORT CHAIN"/>
    <property type="match status" value="1"/>
</dbReference>
<dbReference type="AlphaFoldDB" id="A0A7W6DD57"/>
<dbReference type="GO" id="GO:0016491">
    <property type="term" value="F:oxidoreductase activity"/>
    <property type="evidence" value="ECO:0007669"/>
    <property type="project" value="UniProtKB-KW"/>
</dbReference>
<dbReference type="SUPFAM" id="SSF51735">
    <property type="entry name" value="NAD(P)-binding Rossmann-fold domains"/>
    <property type="match status" value="1"/>
</dbReference>
<dbReference type="Proteomes" id="UP000552757">
    <property type="component" value="Unassembled WGS sequence"/>
</dbReference>
<proteinExistence type="inferred from homology"/>
<dbReference type="Gene3D" id="3.40.50.720">
    <property type="entry name" value="NAD(P)-binding Rossmann-like Domain"/>
    <property type="match status" value="1"/>
</dbReference>